<sequence length="292" mass="32972">MRPSRNKTLIIGVLVLLLGLLGGCSSVRLAYGNGAQLAWWWVDGYVDFSREQAPRVKQGLQDFFAWHRSTQLPSFVALLGNAQAEVLSPTTADQACRWQAQGREVLEPTLQRLLRLAAEQSAGLGEAQFRHLAERYAKGMDEMRDDFLQPDLAERQEKSVERAIERAERLYGRLAEPQRRVIREGVAASPFDPALWLQERERRQREVLATLRRLAAEKADADQRLAAMRALLAHTETSPDPLYRAYQQRLGAYNCAFAARLHNATTPAQRQRALETIKGWEEDLRSLAAPSG</sequence>
<protein>
    <recommendedName>
        <fullName evidence="3">Lipoprotein</fullName>
    </recommendedName>
</protein>
<name>A0A437R9L3_9BURK</name>
<evidence type="ECO:0000313" key="1">
    <source>
        <dbReference type="EMBL" id="RVU43405.1"/>
    </source>
</evidence>
<evidence type="ECO:0000313" key="2">
    <source>
        <dbReference type="Proteomes" id="UP000285575"/>
    </source>
</evidence>
<gene>
    <name evidence="1" type="ORF">EOE66_20940</name>
</gene>
<evidence type="ECO:0008006" key="3">
    <source>
        <dbReference type="Google" id="ProtNLM"/>
    </source>
</evidence>
<accession>A0A437R9L3</accession>
<dbReference type="RefSeq" id="WP_128230689.1">
    <property type="nucleotide sequence ID" value="NZ_SACR01000007.1"/>
</dbReference>
<keyword evidence="2" id="KW-1185">Reference proteome</keyword>
<organism evidence="1 2">
    <name type="scientific">Rubrivivax rivuli</name>
    <dbReference type="NCBI Taxonomy" id="1862385"/>
    <lineage>
        <taxon>Bacteria</taxon>
        <taxon>Pseudomonadati</taxon>
        <taxon>Pseudomonadota</taxon>
        <taxon>Betaproteobacteria</taxon>
        <taxon>Burkholderiales</taxon>
        <taxon>Sphaerotilaceae</taxon>
        <taxon>Rubrivivax</taxon>
    </lineage>
</organism>
<reference evidence="1 2" key="1">
    <citation type="submission" date="2019-01" db="EMBL/GenBank/DDBJ databases">
        <authorList>
            <person name="Chen W.-M."/>
        </authorList>
    </citation>
    <scope>NUCLEOTIDE SEQUENCE [LARGE SCALE GENOMIC DNA]</scope>
    <source>
        <strain evidence="1 2">KYPY4</strain>
    </source>
</reference>
<dbReference type="PROSITE" id="PS51257">
    <property type="entry name" value="PROKAR_LIPOPROTEIN"/>
    <property type="match status" value="1"/>
</dbReference>
<dbReference type="Pfam" id="PF19795">
    <property type="entry name" value="DUF6279"/>
    <property type="match status" value="1"/>
</dbReference>
<comment type="caution">
    <text evidence="1">The sequence shown here is derived from an EMBL/GenBank/DDBJ whole genome shotgun (WGS) entry which is preliminary data.</text>
</comment>
<dbReference type="OrthoDB" id="5767052at2"/>
<proteinExistence type="predicted"/>
<dbReference type="EMBL" id="SACR01000007">
    <property type="protein sequence ID" value="RVU43405.1"/>
    <property type="molecule type" value="Genomic_DNA"/>
</dbReference>
<dbReference type="AlphaFoldDB" id="A0A437R9L3"/>
<dbReference type="Proteomes" id="UP000285575">
    <property type="component" value="Unassembled WGS sequence"/>
</dbReference>